<dbReference type="InterPro" id="IPR008984">
    <property type="entry name" value="SMAD_FHA_dom_sf"/>
</dbReference>
<name>A0A6F9DSE9_9ASCI</name>
<gene>
    <name evidence="10" type="primary">Smad6</name>
    <name evidence="10" type="synonym">7</name>
</gene>
<comment type="similarity">
    <text evidence="1 7">Belongs to the dwarfin/SMAD family.</text>
</comment>
<dbReference type="GO" id="GO:0070411">
    <property type="term" value="F:I-SMAD binding"/>
    <property type="evidence" value="ECO:0007669"/>
    <property type="project" value="TreeGrafter"/>
</dbReference>
<keyword evidence="4 7" id="KW-0805">Transcription regulation</keyword>
<dbReference type="GO" id="GO:0046872">
    <property type="term" value="F:metal ion binding"/>
    <property type="evidence" value="ECO:0007669"/>
    <property type="project" value="UniProtKB-KW"/>
</dbReference>
<feature type="domain" description="MH1" evidence="8">
    <location>
        <begin position="8"/>
        <end position="121"/>
    </location>
</feature>
<evidence type="ECO:0000259" key="9">
    <source>
        <dbReference type="PROSITE" id="PS51076"/>
    </source>
</evidence>
<dbReference type="GO" id="GO:0009653">
    <property type="term" value="P:anatomical structure morphogenesis"/>
    <property type="evidence" value="ECO:0007669"/>
    <property type="project" value="TreeGrafter"/>
</dbReference>
<dbReference type="PANTHER" id="PTHR13703">
    <property type="entry name" value="SMAD"/>
    <property type="match status" value="1"/>
</dbReference>
<evidence type="ECO:0000256" key="4">
    <source>
        <dbReference type="ARBA" id="ARBA00023015"/>
    </source>
</evidence>
<dbReference type="InterPro" id="IPR013019">
    <property type="entry name" value="MAD_homology_MH1"/>
</dbReference>
<sequence>MLTIFRKRQLKHKLKSRIVTKEDDQTTTTVHNLLANFEQQQLDNLNLALDSRDGSCIPCIDLPTKLGGKGTVDLAMAICKAYRWSELQNTSSVKKMPFCKSSNTICLNPFHYTLFIDIPFTSLDLFNFPNEACQGDESMCSETETGSMCFQEEIIPSPRSPYPVMTRSRSKHWCSLAYWERRNRVSRLFPVNHFYVNIFDRLPKGEGFCLSAVSQTNSESNKVRKCIGTGITLALDETNDDVWLYNRSEYAVFIHSPILEPLDTRTPLVHKLHPDHCAKVYNFEFATRVKRQRASDTRRRGRYDGCSIRISFVKGWGGESYRRQCITTCECWLEVLFNT</sequence>
<accession>A0A6F9DSE9</accession>
<dbReference type="SMART" id="SM00523">
    <property type="entry name" value="DWA"/>
    <property type="match status" value="1"/>
</dbReference>
<dbReference type="SUPFAM" id="SSF56366">
    <property type="entry name" value="SMAD MH1 domain"/>
    <property type="match status" value="1"/>
</dbReference>
<dbReference type="Pfam" id="PF03166">
    <property type="entry name" value="MH2"/>
    <property type="match status" value="1"/>
</dbReference>
<evidence type="ECO:0000256" key="7">
    <source>
        <dbReference type="RuleBase" id="RU361195"/>
    </source>
</evidence>
<comment type="subcellular location">
    <subcellularLocation>
        <location evidence="7">Cytoplasm</location>
    </subcellularLocation>
    <subcellularLocation>
        <location evidence="7">Nucleus</location>
    </subcellularLocation>
</comment>
<dbReference type="PROSITE" id="PS51075">
    <property type="entry name" value="MH1"/>
    <property type="match status" value="1"/>
</dbReference>
<keyword evidence="3" id="KW-0862">Zinc</keyword>
<evidence type="ECO:0000256" key="5">
    <source>
        <dbReference type="ARBA" id="ARBA00023163"/>
    </source>
</evidence>
<feature type="domain" description="MH2" evidence="9">
    <location>
        <begin position="173"/>
        <end position="339"/>
    </location>
</feature>
<dbReference type="SMART" id="SM00524">
    <property type="entry name" value="DWB"/>
    <property type="match status" value="1"/>
</dbReference>
<dbReference type="GO" id="GO:0071144">
    <property type="term" value="C:heteromeric SMAD protein complex"/>
    <property type="evidence" value="ECO:0007669"/>
    <property type="project" value="TreeGrafter"/>
</dbReference>
<dbReference type="PROSITE" id="PS51076">
    <property type="entry name" value="MH2"/>
    <property type="match status" value="1"/>
</dbReference>
<organism evidence="10">
    <name type="scientific">Phallusia mammillata</name>
    <dbReference type="NCBI Taxonomy" id="59560"/>
    <lineage>
        <taxon>Eukaryota</taxon>
        <taxon>Metazoa</taxon>
        <taxon>Chordata</taxon>
        <taxon>Tunicata</taxon>
        <taxon>Ascidiacea</taxon>
        <taxon>Phlebobranchia</taxon>
        <taxon>Ascidiidae</taxon>
        <taxon>Phallusia</taxon>
    </lineage>
</organism>
<dbReference type="Pfam" id="PF03165">
    <property type="entry name" value="MH1"/>
    <property type="match status" value="1"/>
</dbReference>
<dbReference type="Gene3D" id="2.60.200.10">
    <property type="match status" value="1"/>
</dbReference>
<dbReference type="PANTHER" id="PTHR13703:SF54">
    <property type="entry name" value="MOTHERS AGAINST DECAPENTAPLEGIC HOMOLOG"/>
    <property type="match status" value="1"/>
</dbReference>
<dbReference type="EMBL" id="LR790515">
    <property type="protein sequence ID" value="CAB3266377.1"/>
    <property type="molecule type" value="mRNA"/>
</dbReference>
<dbReference type="SUPFAM" id="SSF49879">
    <property type="entry name" value="SMAD/FHA domain"/>
    <property type="match status" value="1"/>
</dbReference>
<dbReference type="GO" id="GO:0030154">
    <property type="term" value="P:cell differentiation"/>
    <property type="evidence" value="ECO:0007669"/>
    <property type="project" value="TreeGrafter"/>
</dbReference>
<reference evidence="10" key="1">
    <citation type="submission" date="2020-04" db="EMBL/GenBank/DDBJ databases">
        <authorList>
            <person name="Neveu A P."/>
        </authorList>
    </citation>
    <scope>NUCLEOTIDE SEQUENCE</scope>
    <source>
        <tissue evidence="10">Whole embryo</tissue>
    </source>
</reference>
<dbReference type="GO" id="GO:0140416">
    <property type="term" value="F:transcription regulator inhibitor activity"/>
    <property type="evidence" value="ECO:0007669"/>
    <property type="project" value="TreeGrafter"/>
</dbReference>
<dbReference type="InterPro" id="IPR017855">
    <property type="entry name" value="SMAD-like_dom_sf"/>
</dbReference>
<dbReference type="AlphaFoldDB" id="A0A6F9DSE9"/>
<evidence type="ECO:0000256" key="3">
    <source>
        <dbReference type="ARBA" id="ARBA00022833"/>
    </source>
</evidence>
<evidence type="ECO:0000313" key="10">
    <source>
        <dbReference type="EMBL" id="CAB3266377.1"/>
    </source>
</evidence>
<evidence type="ECO:0000256" key="1">
    <source>
        <dbReference type="ARBA" id="ARBA00005545"/>
    </source>
</evidence>
<evidence type="ECO:0000259" key="8">
    <source>
        <dbReference type="PROSITE" id="PS51075"/>
    </source>
</evidence>
<evidence type="ECO:0000256" key="2">
    <source>
        <dbReference type="ARBA" id="ARBA00022723"/>
    </source>
</evidence>
<dbReference type="GO" id="GO:0060395">
    <property type="term" value="P:SMAD protein signal transduction"/>
    <property type="evidence" value="ECO:0007669"/>
    <property type="project" value="TreeGrafter"/>
</dbReference>
<dbReference type="GO" id="GO:0006357">
    <property type="term" value="P:regulation of transcription by RNA polymerase II"/>
    <property type="evidence" value="ECO:0007669"/>
    <property type="project" value="TreeGrafter"/>
</dbReference>
<keyword evidence="5 7" id="KW-0804">Transcription</keyword>
<dbReference type="InterPro" id="IPR001132">
    <property type="entry name" value="SMAD_dom_Dwarfin-type"/>
</dbReference>
<proteinExistence type="evidence at transcript level"/>
<dbReference type="Gene3D" id="3.90.520.10">
    <property type="entry name" value="SMAD MH1 domain"/>
    <property type="match status" value="1"/>
</dbReference>
<keyword evidence="7" id="KW-0963">Cytoplasm</keyword>
<protein>
    <recommendedName>
        <fullName evidence="7">Mothers against decapentaplegic homolog</fullName>
        <shortName evidence="7">MAD homolog</shortName>
        <shortName evidence="7">Mothers against DPP homolog</shortName>
    </recommendedName>
    <alternativeName>
        <fullName evidence="7">SMAD family member</fullName>
    </alternativeName>
</protein>
<dbReference type="InterPro" id="IPR003619">
    <property type="entry name" value="MAD_homology1_Dwarfin-type"/>
</dbReference>
<dbReference type="GO" id="GO:0005737">
    <property type="term" value="C:cytoplasm"/>
    <property type="evidence" value="ECO:0007669"/>
    <property type="project" value="UniProtKB-SubCell"/>
</dbReference>
<keyword evidence="6 7" id="KW-0539">Nucleus</keyword>
<keyword evidence="2" id="KW-0479">Metal-binding</keyword>
<evidence type="ECO:0000256" key="6">
    <source>
        <dbReference type="ARBA" id="ARBA00023242"/>
    </source>
</evidence>
<dbReference type="InterPro" id="IPR013790">
    <property type="entry name" value="Dwarfin"/>
</dbReference>
<dbReference type="InterPro" id="IPR036578">
    <property type="entry name" value="SMAD_MH1_sf"/>
</dbReference>